<evidence type="ECO:0000259" key="2">
    <source>
        <dbReference type="Pfam" id="PF17288"/>
    </source>
</evidence>
<feature type="domain" description="Phage terminase large subunit N-terminal" evidence="1">
    <location>
        <begin position="31"/>
        <end position="232"/>
    </location>
</feature>
<dbReference type="AlphaFoldDB" id="A0A6N3A4F8"/>
<reference evidence="3" key="1">
    <citation type="submission" date="2019-11" db="EMBL/GenBank/DDBJ databases">
        <authorList>
            <person name="Feng L."/>
        </authorList>
    </citation>
    <scope>NUCLEOTIDE SEQUENCE</scope>
    <source>
        <strain evidence="3">VrattiLFYP33</strain>
    </source>
</reference>
<name>A0A6N3A4F8_9FIRM</name>
<dbReference type="InterPro" id="IPR035413">
    <property type="entry name" value="Terminase_L_C"/>
</dbReference>
<dbReference type="PANTHER" id="PTHR39184:SF1">
    <property type="entry name" value="PBSX PHAGE TERMINASE LARGE SUBUNIT"/>
    <property type="match status" value="1"/>
</dbReference>
<dbReference type="PANTHER" id="PTHR39184">
    <property type="match status" value="1"/>
</dbReference>
<organism evidence="3">
    <name type="scientific">Veillonella ratti</name>
    <dbReference type="NCBI Taxonomy" id="103892"/>
    <lineage>
        <taxon>Bacteria</taxon>
        <taxon>Bacillati</taxon>
        <taxon>Bacillota</taxon>
        <taxon>Negativicutes</taxon>
        <taxon>Veillonellales</taxon>
        <taxon>Veillonellaceae</taxon>
        <taxon>Veillonella</taxon>
    </lineage>
</organism>
<evidence type="ECO:0000259" key="1">
    <source>
        <dbReference type="Pfam" id="PF04466"/>
    </source>
</evidence>
<dbReference type="Gene3D" id="3.40.50.300">
    <property type="entry name" value="P-loop containing nucleotide triphosphate hydrolases"/>
    <property type="match status" value="1"/>
</dbReference>
<dbReference type="RefSeq" id="WP_156704270.1">
    <property type="nucleotide sequence ID" value="NZ_CACRUX010000021.1"/>
</dbReference>
<sequence length="426" mass="49123">MISYDPTKYQPVRLPEIFGAGYGQFIRFRGRYRVVKGSRASKKSATAALDLIKNILKYPEANALVVRKVFRTLKDSCYAQLKWAARRLKCYHLFRFTESPLEITVIATGQKILFRGLDDPLKVTSVAVDSGSLCWLWIEEAYEITNEEDFDMLNESIRGQLPPNLWHQITITFNPWNERHWLKKRFFDTQNSDVLAMTTNYTCNEFLSPSDIKVFEDMKRTNPRRYKVAGLGDWGIVEGLVYENWEECVFDAAEISKRPNVQSYFGLDFGFTNDPSALFCGLVDTVAKEIYVFDEMYQKGLTNDEIAETITRMGYAKERIRADSAEPKSIVHLRRLGLRRITAALKGKDSVNAGIQVLQDYKIIIHPRCVNFITEIMNYAWDEDKFGKKLNKPIDDFNHLMDAMRYALEPLIKIRKGGISFGNGDE</sequence>
<dbReference type="NCBIfam" id="TIGR01547">
    <property type="entry name" value="phage_term_2"/>
    <property type="match status" value="1"/>
</dbReference>
<dbReference type="GO" id="GO:0016887">
    <property type="term" value="F:ATP hydrolysis activity"/>
    <property type="evidence" value="ECO:0007669"/>
    <property type="project" value="InterPro"/>
</dbReference>
<gene>
    <name evidence="3" type="ORF">VRLFYP33_00602</name>
</gene>
<dbReference type="GO" id="GO:0004519">
    <property type="term" value="F:endonuclease activity"/>
    <property type="evidence" value="ECO:0007669"/>
    <property type="project" value="InterPro"/>
</dbReference>
<evidence type="ECO:0000313" key="3">
    <source>
        <dbReference type="EMBL" id="VYT84700.1"/>
    </source>
</evidence>
<dbReference type="EMBL" id="CACRUX010000021">
    <property type="protein sequence ID" value="VYT84700.1"/>
    <property type="molecule type" value="Genomic_DNA"/>
</dbReference>
<dbReference type="Gene3D" id="3.30.420.280">
    <property type="match status" value="1"/>
</dbReference>
<proteinExistence type="inferred from homology"/>
<dbReference type="Pfam" id="PF04466">
    <property type="entry name" value="Terminase_3"/>
    <property type="match status" value="1"/>
</dbReference>
<dbReference type="Pfam" id="PF17288">
    <property type="entry name" value="Terminase_3C"/>
    <property type="match status" value="1"/>
</dbReference>
<dbReference type="InterPro" id="IPR027417">
    <property type="entry name" value="P-loop_NTPase"/>
</dbReference>
<dbReference type="HAMAP" id="MF_04145">
    <property type="entry name" value="TERL_SPP1"/>
    <property type="match status" value="1"/>
</dbReference>
<dbReference type="GO" id="GO:0005524">
    <property type="term" value="F:ATP binding"/>
    <property type="evidence" value="ECO:0007669"/>
    <property type="project" value="InterPro"/>
</dbReference>
<protein>
    <submittedName>
        <fullName evidence="3">Phage terminase large subunit</fullName>
    </submittedName>
</protein>
<feature type="domain" description="Phage terminase large subunit C-terminal" evidence="2">
    <location>
        <begin position="268"/>
        <end position="409"/>
    </location>
</feature>
<accession>A0A6N3A4F8</accession>
<dbReference type="InterPro" id="IPR035412">
    <property type="entry name" value="Terminase_L_N"/>
</dbReference>
<dbReference type="InterPro" id="IPR052380">
    <property type="entry name" value="Viral_DNA_packaging_terminase"/>
</dbReference>
<dbReference type="InterPro" id="IPR044269">
    <property type="entry name" value="Terminase_large_su_SPP1-like"/>
</dbReference>
<dbReference type="InterPro" id="IPR006437">
    <property type="entry name" value="Phage_terminase_lsu"/>
</dbReference>